<keyword evidence="1" id="KW-0808">Transferase</keyword>
<proteinExistence type="predicted"/>
<reference evidence="1 2" key="1">
    <citation type="submission" date="2012-10" db="EMBL/GenBank/DDBJ databases">
        <authorList>
            <person name="Strain E.A."/>
            <person name="Brown E."/>
            <person name="Allard M.W."/>
            <person name="Gonzalez-Escalona N."/>
            <person name="Timme R."/>
        </authorList>
    </citation>
    <scope>NUCLEOTIDE SEQUENCE [LARGE SCALE GENOMIC DNA]</scope>
    <source>
        <strain evidence="1 2">CFSAN001627</strain>
    </source>
</reference>
<dbReference type="Proteomes" id="UP000011944">
    <property type="component" value="Unassembled WGS sequence"/>
</dbReference>
<dbReference type="EMBL" id="AMXI01000524">
    <property type="protein sequence ID" value="EKN42054.1"/>
    <property type="molecule type" value="Genomic_DNA"/>
</dbReference>
<protein>
    <submittedName>
        <fullName evidence="1">Acetyltransferase</fullName>
    </submittedName>
</protein>
<organism evidence="1 2">
    <name type="scientific">Clostridium botulinum CFSAN001627</name>
    <dbReference type="NCBI Taxonomy" id="1232189"/>
    <lineage>
        <taxon>Bacteria</taxon>
        <taxon>Bacillati</taxon>
        <taxon>Bacillota</taxon>
        <taxon>Clostridia</taxon>
        <taxon>Eubacteriales</taxon>
        <taxon>Clostridiaceae</taxon>
        <taxon>Clostridium</taxon>
    </lineage>
</organism>
<accession>M1ZX94</accession>
<evidence type="ECO:0000313" key="1">
    <source>
        <dbReference type="EMBL" id="EKN42054.1"/>
    </source>
</evidence>
<evidence type="ECO:0000313" key="2">
    <source>
        <dbReference type="Proteomes" id="UP000011944"/>
    </source>
</evidence>
<reference evidence="1 2" key="2">
    <citation type="submission" date="2013-03" db="EMBL/GenBank/DDBJ databases">
        <title>Diversity in Clostridium botulinum.</title>
        <authorList>
            <person name="Timme R.E."/>
            <person name="Allard M."/>
            <person name="Luo Y."/>
            <person name="Strain E."/>
            <person name="Gonzalez-Escalona N."/>
            <person name="Brown E."/>
        </authorList>
    </citation>
    <scope>NUCLEOTIDE SEQUENCE [LARGE SCALE GENOMIC DNA]</scope>
    <source>
        <strain evidence="1 2">CFSAN001627</strain>
    </source>
</reference>
<sequence>MIKIENLNNINEKDMDNILKVWESSVRATHTFLKEEDIISIKPQVKEGVDYVSKL</sequence>
<name>M1ZX94_CLOBO</name>
<gene>
    <name evidence="1" type="ORF">CFSAN001627_09323</name>
</gene>
<comment type="caution">
    <text evidence="1">The sequence shown here is derived from an EMBL/GenBank/DDBJ whole genome shotgun (WGS) entry which is preliminary data.</text>
</comment>
<dbReference type="AlphaFoldDB" id="M1ZX94"/>
<feature type="non-terminal residue" evidence="1">
    <location>
        <position position="55"/>
    </location>
</feature>
<dbReference type="GO" id="GO:0016740">
    <property type="term" value="F:transferase activity"/>
    <property type="evidence" value="ECO:0007669"/>
    <property type="project" value="UniProtKB-KW"/>
</dbReference>